<dbReference type="EMBL" id="CP060783">
    <property type="protein sequence ID" value="QNP48407.1"/>
    <property type="molecule type" value="Genomic_DNA"/>
</dbReference>
<evidence type="ECO:0000313" key="2">
    <source>
        <dbReference type="Proteomes" id="UP000516028"/>
    </source>
</evidence>
<protein>
    <submittedName>
        <fullName evidence="1">Uncharacterized protein</fullName>
    </submittedName>
</protein>
<accession>A0A7H0GJE1</accession>
<organism evidence="1 2">
    <name type="scientific">Diaphorobacter aerolatus</name>
    <dbReference type="NCBI Taxonomy" id="1288495"/>
    <lineage>
        <taxon>Bacteria</taxon>
        <taxon>Pseudomonadati</taxon>
        <taxon>Pseudomonadota</taxon>
        <taxon>Betaproteobacteria</taxon>
        <taxon>Burkholderiales</taxon>
        <taxon>Comamonadaceae</taxon>
        <taxon>Diaphorobacter</taxon>
    </lineage>
</organism>
<sequence length="66" mass="7539">MSQIEIEEEQAPKVHSVKYYLEHKGGIHGKDYTICVSEDNYEGGCMPYTYWIAYDEDGNEIDSGSD</sequence>
<dbReference type="AlphaFoldDB" id="A0A7H0GJE1"/>
<evidence type="ECO:0000313" key="1">
    <source>
        <dbReference type="EMBL" id="QNP48407.1"/>
    </source>
</evidence>
<keyword evidence="2" id="KW-1185">Reference proteome</keyword>
<name>A0A7H0GJE1_9BURK</name>
<reference evidence="1 2" key="1">
    <citation type="submission" date="2020-08" db="EMBL/GenBank/DDBJ databases">
        <title>Genome sequence of Diaphorobacter aerolatus KACC 16536T.</title>
        <authorList>
            <person name="Hyun D.-W."/>
            <person name="Bae J.-W."/>
        </authorList>
    </citation>
    <scope>NUCLEOTIDE SEQUENCE [LARGE SCALE GENOMIC DNA]</scope>
    <source>
        <strain evidence="1 2">KACC 16536</strain>
    </source>
</reference>
<dbReference type="Proteomes" id="UP000516028">
    <property type="component" value="Chromosome"/>
</dbReference>
<gene>
    <name evidence="1" type="ORF">H9K75_21030</name>
</gene>
<dbReference type="RefSeq" id="WP_187724005.1">
    <property type="nucleotide sequence ID" value="NZ_CP060783.1"/>
</dbReference>
<dbReference type="KEGG" id="daer:H9K75_21030"/>
<proteinExistence type="predicted"/>